<reference evidence="6" key="2">
    <citation type="submission" date="2016-01" db="EMBL/GenBank/DDBJ databases">
        <title>First complete genome sequence of a species in the genus Microterricola, an extremophilic cold active enzyme producing strain ERGS5:02 isolated from Sikkim Himalaya.</title>
        <authorList>
            <person name="Kumar R."/>
            <person name="Singh D."/>
            <person name="Swarnkar M.K."/>
        </authorList>
    </citation>
    <scope>NUCLEOTIDE SEQUENCE [LARGE SCALE GENOMIC DNA]</scope>
    <source>
        <strain evidence="6">ERGS5:02</strain>
    </source>
</reference>
<dbReference type="EMBL" id="CP014145">
    <property type="protein sequence ID" value="AMB58974.1"/>
    <property type="molecule type" value="Genomic_DNA"/>
</dbReference>
<dbReference type="InterPro" id="IPR036388">
    <property type="entry name" value="WH-like_DNA-bd_sf"/>
</dbReference>
<dbReference type="Proteomes" id="UP000058305">
    <property type="component" value="Chromosome"/>
</dbReference>
<evidence type="ECO:0000256" key="2">
    <source>
        <dbReference type="ARBA" id="ARBA00023125"/>
    </source>
</evidence>
<dbReference type="SUPFAM" id="SSF46785">
    <property type="entry name" value="Winged helix' DNA-binding domain"/>
    <property type="match status" value="1"/>
</dbReference>
<dbReference type="SMART" id="SM00344">
    <property type="entry name" value="HTH_ASNC"/>
    <property type="match status" value="1"/>
</dbReference>
<dbReference type="GO" id="GO:0043200">
    <property type="term" value="P:response to amino acid"/>
    <property type="evidence" value="ECO:0007669"/>
    <property type="project" value="TreeGrafter"/>
</dbReference>
<dbReference type="AlphaFoldDB" id="A0A0X8E222"/>
<dbReference type="GO" id="GO:0005829">
    <property type="term" value="C:cytosol"/>
    <property type="evidence" value="ECO:0007669"/>
    <property type="project" value="TreeGrafter"/>
</dbReference>
<evidence type="ECO:0000256" key="3">
    <source>
        <dbReference type="ARBA" id="ARBA00023163"/>
    </source>
</evidence>
<name>A0A0X8E222_9MICO</name>
<evidence type="ECO:0000313" key="6">
    <source>
        <dbReference type="Proteomes" id="UP000058305"/>
    </source>
</evidence>
<dbReference type="InterPro" id="IPR036390">
    <property type="entry name" value="WH_DNA-bd_sf"/>
</dbReference>
<dbReference type="PANTHER" id="PTHR30154">
    <property type="entry name" value="LEUCINE-RESPONSIVE REGULATORY PROTEIN"/>
    <property type="match status" value="1"/>
</dbReference>
<dbReference type="Pfam" id="PF13404">
    <property type="entry name" value="HTH_AsnC-type"/>
    <property type="match status" value="1"/>
</dbReference>
<dbReference type="Gene3D" id="1.10.10.10">
    <property type="entry name" value="Winged helix-like DNA-binding domain superfamily/Winged helix DNA-binding domain"/>
    <property type="match status" value="1"/>
</dbReference>
<dbReference type="InterPro" id="IPR011008">
    <property type="entry name" value="Dimeric_a/b-barrel"/>
</dbReference>
<keyword evidence="2" id="KW-0238">DNA-binding</keyword>
<sequence>MNTVDGTDTQIMRALSAEPRSTFVALAHRLGISRNTVQARMTRLEHSGAFLPFERCINPAALGYPLTAFIEVNLQQRQIAAIIEQIAGIPQVLEAHGMSGQADLLVRVVCSDAEDLFRIDATILAIDGVERTATSLSMSELIPYRVLPLLEQARGGAADAD</sequence>
<accession>A0A0X8E222</accession>
<dbReference type="PRINTS" id="PR00033">
    <property type="entry name" value="HTHASNC"/>
</dbReference>
<evidence type="ECO:0000313" key="5">
    <source>
        <dbReference type="EMBL" id="AMB58974.1"/>
    </source>
</evidence>
<dbReference type="InterPro" id="IPR000485">
    <property type="entry name" value="AsnC-type_HTH_dom"/>
</dbReference>
<organism evidence="5 6">
    <name type="scientific">Microterricola viridarii</name>
    <dbReference type="NCBI Taxonomy" id="412690"/>
    <lineage>
        <taxon>Bacteria</taxon>
        <taxon>Bacillati</taxon>
        <taxon>Actinomycetota</taxon>
        <taxon>Actinomycetes</taxon>
        <taxon>Micrococcales</taxon>
        <taxon>Microbacteriaceae</taxon>
        <taxon>Microterricola</taxon>
    </lineage>
</organism>
<dbReference type="PANTHER" id="PTHR30154:SF34">
    <property type="entry name" value="TRANSCRIPTIONAL REGULATOR AZLB"/>
    <property type="match status" value="1"/>
</dbReference>
<proteinExistence type="predicted"/>
<dbReference type="SUPFAM" id="SSF54909">
    <property type="entry name" value="Dimeric alpha+beta barrel"/>
    <property type="match status" value="1"/>
</dbReference>
<dbReference type="RefSeq" id="WP_067228059.1">
    <property type="nucleotide sequence ID" value="NZ_CP014145.1"/>
</dbReference>
<gene>
    <name evidence="5" type="ORF">AWU67_09005</name>
</gene>
<dbReference type="GO" id="GO:0043565">
    <property type="term" value="F:sequence-specific DNA binding"/>
    <property type="evidence" value="ECO:0007669"/>
    <property type="project" value="InterPro"/>
</dbReference>
<dbReference type="InterPro" id="IPR019888">
    <property type="entry name" value="Tscrpt_reg_AsnC-like"/>
</dbReference>
<keyword evidence="3" id="KW-0804">Transcription</keyword>
<evidence type="ECO:0000259" key="4">
    <source>
        <dbReference type="PROSITE" id="PS50956"/>
    </source>
</evidence>
<dbReference type="KEGG" id="mvd:AWU67_09005"/>
<evidence type="ECO:0000256" key="1">
    <source>
        <dbReference type="ARBA" id="ARBA00023015"/>
    </source>
</evidence>
<reference evidence="5 6" key="1">
    <citation type="journal article" date="2016" name="J. Biotechnol.">
        <title>First complete genome sequence of a species in the genus Microterricola, an extremophilic cold active enzyme producing bacterial strain ERGS5:02 isolated from Sikkim Himalaya.</title>
        <authorList>
            <person name="Himanshu"/>
            <person name="Swarnkar M.K."/>
            <person name="Singh D."/>
            <person name="Kumar R."/>
        </authorList>
    </citation>
    <scope>NUCLEOTIDE SEQUENCE [LARGE SCALE GENOMIC DNA]</scope>
    <source>
        <strain evidence="5 6">ERGS5:02</strain>
    </source>
</reference>
<dbReference type="Pfam" id="PF01037">
    <property type="entry name" value="AsnC_trans_reg"/>
    <property type="match status" value="1"/>
</dbReference>
<dbReference type="PROSITE" id="PS50956">
    <property type="entry name" value="HTH_ASNC_2"/>
    <property type="match status" value="1"/>
</dbReference>
<protein>
    <submittedName>
        <fullName evidence="5">AsnC family transcriptional regulator</fullName>
    </submittedName>
</protein>
<dbReference type="Gene3D" id="3.30.70.920">
    <property type="match status" value="1"/>
</dbReference>
<dbReference type="InterPro" id="IPR019887">
    <property type="entry name" value="Tscrpt_reg_AsnC/Lrp_C"/>
</dbReference>
<feature type="domain" description="HTH asnC-type" evidence="4">
    <location>
        <begin position="4"/>
        <end position="65"/>
    </location>
</feature>
<keyword evidence="6" id="KW-1185">Reference proteome</keyword>
<dbReference type="OrthoDB" id="9809462at2"/>
<keyword evidence="1" id="KW-0805">Transcription regulation</keyword>